<dbReference type="GO" id="GO:0007052">
    <property type="term" value="P:mitotic spindle organization"/>
    <property type="evidence" value="ECO:0007669"/>
    <property type="project" value="TreeGrafter"/>
</dbReference>
<evidence type="ECO:0000256" key="5">
    <source>
        <dbReference type="ARBA" id="ARBA00022840"/>
    </source>
</evidence>
<evidence type="ECO:0000256" key="1">
    <source>
        <dbReference type="ARBA" id="ARBA00004245"/>
    </source>
</evidence>
<keyword evidence="3 10" id="KW-0493">Microtubule</keyword>
<keyword evidence="7 9" id="KW-0505">Motor protein</keyword>
<evidence type="ECO:0000256" key="2">
    <source>
        <dbReference type="ARBA" id="ARBA00022490"/>
    </source>
</evidence>
<evidence type="ECO:0000256" key="7">
    <source>
        <dbReference type="ARBA" id="ARBA00023175"/>
    </source>
</evidence>
<keyword evidence="4 9" id="KW-0547">Nucleotide-binding</keyword>
<dbReference type="GO" id="GO:0051231">
    <property type="term" value="P:spindle elongation"/>
    <property type="evidence" value="ECO:0007669"/>
    <property type="project" value="TreeGrafter"/>
</dbReference>
<dbReference type="CDD" id="cd01369">
    <property type="entry name" value="KISc_KHC_KIF5"/>
    <property type="match status" value="1"/>
</dbReference>
<evidence type="ECO:0000313" key="14">
    <source>
        <dbReference type="EMBL" id="RKP38929.1"/>
    </source>
</evidence>
<dbReference type="Pfam" id="PF00225">
    <property type="entry name" value="Kinesin"/>
    <property type="match status" value="1"/>
</dbReference>
<keyword evidence="8" id="KW-0206">Cytoskeleton</keyword>
<keyword evidence="2" id="KW-0963">Cytoplasm</keyword>
<feature type="region of interest" description="Disordered" evidence="12">
    <location>
        <begin position="914"/>
        <end position="962"/>
    </location>
</feature>
<evidence type="ECO:0000313" key="15">
    <source>
        <dbReference type="Proteomes" id="UP000268162"/>
    </source>
</evidence>
<dbReference type="FunFam" id="3.40.850.10:FF:000031">
    <property type="entry name" value="Kinesin-like protein"/>
    <property type="match status" value="1"/>
</dbReference>
<dbReference type="AlphaFoldDB" id="A0A4V1J5G0"/>
<dbReference type="InterPro" id="IPR059182">
    <property type="entry name" value="Khc_C"/>
</dbReference>
<dbReference type="SMART" id="SM00129">
    <property type="entry name" value="KISc"/>
    <property type="match status" value="1"/>
</dbReference>
<evidence type="ECO:0000256" key="3">
    <source>
        <dbReference type="ARBA" id="ARBA00022701"/>
    </source>
</evidence>
<accession>A0A4V1J5G0</accession>
<feature type="coiled-coil region" evidence="11">
    <location>
        <begin position="428"/>
        <end position="455"/>
    </location>
</feature>
<feature type="coiled-coil region" evidence="11">
    <location>
        <begin position="505"/>
        <end position="532"/>
    </location>
</feature>
<dbReference type="PANTHER" id="PTHR47969">
    <property type="entry name" value="CHROMOSOME-ASSOCIATED KINESIN KIF4A-RELATED"/>
    <property type="match status" value="1"/>
</dbReference>
<dbReference type="GO" id="GO:0003777">
    <property type="term" value="F:microtubule motor activity"/>
    <property type="evidence" value="ECO:0007669"/>
    <property type="project" value="InterPro"/>
</dbReference>
<gene>
    <name evidence="14" type="ORF">BJ085DRAFT_18884</name>
</gene>
<dbReference type="PRINTS" id="PR00380">
    <property type="entry name" value="KINESINHEAVY"/>
</dbReference>
<feature type="binding site" evidence="9">
    <location>
        <begin position="87"/>
        <end position="94"/>
    </location>
    <ligand>
        <name>ATP</name>
        <dbReference type="ChEBI" id="CHEBI:30616"/>
    </ligand>
</feature>
<feature type="coiled-coil region" evidence="11">
    <location>
        <begin position="781"/>
        <end position="891"/>
    </location>
</feature>
<feature type="domain" description="Kinesin motor" evidence="13">
    <location>
        <begin position="4"/>
        <end position="329"/>
    </location>
</feature>
<dbReference type="GO" id="GO:0005524">
    <property type="term" value="F:ATP binding"/>
    <property type="evidence" value="ECO:0007669"/>
    <property type="project" value="UniProtKB-UniRule"/>
</dbReference>
<proteinExistence type="inferred from homology"/>
<sequence length="962" mass="107470">MSNNIKVICRFRPQNSNELKHGGVPVIEIDDNNETVKVVGSSEFKGAFTFDRIFGSATSQEEFFNYSVRSTVEDVFNGYNGTVFAYGQTGSGKTFTMMGAETEDGTLRGVIPRMVETIFTSIHESPNTIEYTVKVSYMEIYMERIRDLLNPENDNLPIHEERSRGVYVKGLRDVYVSSIPEVYEVMKQGSSARIVAYTNMNAESSRSHSIFVINITQKNLNDGKAKVGRLYLVDLAGSEKVGKTGASGQVLEEAKKINKSLSALGMVINTLTDGKSIHVPYRDSKLTRILQESLGGNSRTTLIINCSPSSYNDAETISTLRFGMRAKSIKNKAKVNQDLSPAELKALLKSAKAQEISFKSYIGALEGEVKIWRMGGTVPPEQYATLERARAIGGRPAPAALPAPSIGSIISDVLRPMTPAVALADDEREEFLKRENELTDQLAEKETEIIDLTKVTQEMTDEIQYLREESTALSIENKEVGQDLQHIKIQLDRTNHANKEANITIEGYKLSNAEIARELAEAKQKVTEMSLQQLDTGAVNKQKLKEEKMAKMMSEIDPSFVLNKDEQELQAAFQNLNIDSNTTGRPTIVALTQRLNEKVKELTKFQTDNEDLRRDNEQLNQKYTDMLAKLNTLELEYEELLDRTIAEEEEHGDIDITETIQELKNRLEAQYGSKRDQLIDELNETKADRDVKAHENSNLRASVLELKEIGAELKNQIDELRTSTAEAAASESVSSSTDPASLAQRERDIEILKKSMMNKLKEFDVMRKAMMRDLQMRCEKIIELEVALDEARDENNMLRRKNVHSVQQQKTAILEKNIAQLMSIQKELVDQNTNLKKESAMAERKLGARNERIDSLEALLLDTQEKMASQRQKYETQLQILKEKLGQSRNVKATTTSTMSGILNFGRIAKPLRGGGGSANGSPNVANGSGEVNGTNGSSALSTITESPATPNKRTSWLGWSR</sequence>
<evidence type="ECO:0000256" key="12">
    <source>
        <dbReference type="SAM" id="MobiDB-lite"/>
    </source>
</evidence>
<dbReference type="GO" id="GO:0008017">
    <property type="term" value="F:microtubule binding"/>
    <property type="evidence" value="ECO:0007669"/>
    <property type="project" value="InterPro"/>
</dbReference>
<dbReference type="CDD" id="cd23649">
    <property type="entry name" value="Khc_CBD_cc"/>
    <property type="match status" value="1"/>
</dbReference>
<dbReference type="STRING" id="215637.A0A4V1J5G0"/>
<dbReference type="PANTHER" id="PTHR47969:SF15">
    <property type="entry name" value="CHROMOSOME-ASSOCIATED KINESIN KIF4A-RELATED"/>
    <property type="match status" value="1"/>
</dbReference>
<dbReference type="SUPFAM" id="SSF52540">
    <property type="entry name" value="P-loop containing nucleoside triphosphate hydrolases"/>
    <property type="match status" value="1"/>
</dbReference>
<dbReference type="InterPro" id="IPR027417">
    <property type="entry name" value="P-loop_NTPase"/>
</dbReference>
<evidence type="ECO:0000256" key="6">
    <source>
        <dbReference type="ARBA" id="ARBA00023054"/>
    </source>
</evidence>
<dbReference type="GO" id="GO:0005874">
    <property type="term" value="C:microtubule"/>
    <property type="evidence" value="ECO:0007669"/>
    <property type="project" value="UniProtKB-KW"/>
</dbReference>
<dbReference type="EMBL" id="ML002315">
    <property type="protein sequence ID" value="RKP38929.1"/>
    <property type="molecule type" value="Genomic_DNA"/>
</dbReference>
<comment type="subcellular location">
    <subcellularLocation>
        <location evidence="1">Cytoplasm</location>
        <location evidence="1">Cytoskeleton</location>
    </subcellularLocation>
</comment>
<keyword evidence="15" id="KW-1185">Reference proteome</keyword>
<evidence type="ECO:0000256" key="8">
    <source>
        <dbReference type="ARBA" id="ARBA00023212"/>
    </source>
</evidence>
<organism evidence="14 15">
    <name type="scientific">Dimargaris cristalligena</name>
    <dbReference type="NCBI Taxonomy" id="215637"/>
    <lineage>
        <taxon>Eukaryota</taxon>
        <taxon>Fungi</taxon>
        <taxon>Fungi incertae sedis</taxon>
        <taxon>Zoopagomycota</taxon>
        <taxon>Kickxellomycotina</taxon>
        <taxon>Dimargaritomycetes</taxon>
        <taxon>Dimargaritales</taxon>
        <taxon>Dimargaritaceae</taxon>
        <taxon>Dimargaris</taxon>
    </lineage>
</organism>
<evidence type="ECO:0000256" key="10">
    <source>
        <dbReference type="RuleBase" id="RU000394"/>
    </source>
</evidence>
<dbReference type="PROSITE" id="PS50067">
    <property type="entry name" value="KINESIN_MOTOR_2"/>
    <property type="match status" value="1"/>
</dbReference>
<dbReference type="InterPro" id="IPR019821">
    <property type="entry name" value="Kinesin_motor_CS"/>
</dbReference>
<dbReference type="InterPro" id="IPR001752">
    <property type="entry name" value="Kinesin_motor_dom"/>
</dbReference>
<dbReference type="GO" id="GO:0007018">
    <property type="term" value="P:microtubule-based movement"/>
    <property type="evidence" value="ECO:0007669"/>
    <property type="project" value="InterPro"/>
</dbReference>
<reference evidence="15" key="1">
    <citation type="journal article" date="2018" name="Nat. Microbiol.">
        <title>Leveraging single-cell genomics to expand the fungal tree of life.</title>
        <authorList>
            <person name="Ahrendt S.R."/>
            <person name="Quandt C.A."/>
            <person name="Ciobanu D."/>
            <person name="Clum A."/>
            <person name="Salamov A."/>
            <person name="Andreopoulos B."/>
            <person name="Cheng J.F."/>
            <person name="Woyke T."/>
            <person name="Pelin A."/>
            <person name="Henrissat B."/>
            <person name="Reynolds N.K."/>
            <person name="Benny G.L."/>
            <person name="Smith M.E."/>
            <person name="James T.Y."/>
            <person name="Grigoriev I.V."/>
        </authorList>
    </citation>
    <scope>NUCLEOTIDE SEQUENCE [LARGE SCALE GENOMIC DNA]</scope>
    <source>
        <strain evidence="15">RSA 468</strain>
    </source>
</reference>
<comment type="similarity">
    <text evidence="9 10">Belongs to the TRAFAC class myosin-kinesin ATPase superfamily. Kinesin family.</text>
</comment>
<evidence type="ECO:0000256" key="9">
    <source>
        <dbReference type="PROSITE-ProRule" id="PRU00283"/>
    </source>
</evidence>
<feature type="compositionally biased region" description="Polar residues" evidence="12">
    <location>
        <begin position="920"/>
        <end position="955"/>
    </location>
</feature>
<keyword evidence="5 9" id="KW-0067">ATP-binding</keyword>
<name>A0A4V1J5G0_9FUNG</name>
<dbReference type="Gene3D" id="3.40.850.10">
    <property type="entry name" value="Kinesin motor domain"/>
    <property type="match status" value="1"/>
</dbReference>
<evidence type="ECO:0000256" key="11">
    <source>
        <dbReference type="SAM" id="Coils"/>
    </source>
</evidence>
<dbReference type="GO" id="GO:0005875">
    <property type="term" value="C:microtubule associated complex"/>
    <property type="evidence" value="ECO:0007669"/>
    <property type="project" value="TreeGrafter"/>
</dbReference>
<dbReference type="Proteomes" id="UP000268162">
    <property type="component" value="Unassembled WGS sequence"/>
</dbReference>
<evidence type="ECO:0000256" key="4">
    <source>
        <dbReference type="ARBA" id="ARBA00022741"/>
    </source>
</evidence>
<dbReference type="InterPro" id="IPR027640">
    <property type="entry name" value="Kinesin-like_fam"/>
</dbReference>
<dbReference type="InterPro" id="IPR036961">
    <property type="entry name" value="Kinesin_motor_dom_sf"/>
</dbReference>
<protein>
    <recommendedName>
        <fullName evidence="10">Kinesin-like protein</fullName>
    </recommendedName>
</protein>
<dbReference type="PROSITE" id="PS00411">
    <property type="entry name" value="KINESIN_MOTOR_1"/>
    <property type="match status" value="1"/>
</dbReference>
<evidence type="ECO:0000259" key="13">
    <source>
        <dbReference type="PROSITE" id="PS50067"/>
    </source>
</evidence>
<feature type="coiled-coil region" evidence="11">
    <location>
        <begin position="595"/>
        <end position="650"/>
    </location>
</feature>
<keyword evidence="6 11" id="KW-0175">Coiled coil</keyword>